<dbReference type="InterPro" id="IPR014001">
    <property type="entry name" value="Helicase_ATP-bd"/>
</dbReference>
<dbReference type="GO" id="GO:0005524">
    <property type="term" value="F:ATP binding"/>
    <property type="evidence" value="ECO:0007669"/>
    <property type="project" value="InterPro"/>
</dbReference>
<dbReference type="GO" id="GO:0016818">
    <property type="term" value="F:hydrolase activity, acting on acid anhydrides, in phosphorus-containing anhydrides"/>
    <property type="evidence" value="ECO:0007669"/>
    <property type="project" value="InterPro"/>
</dbReference>
<evidence type="ECO:0000313" key="3">
    <source>
        <dbReference type="Proteomes" id="UP000730161"/>
    </source>
</evidence>
<dbReference type="AlphaFoldDB" id="A0A8J8B682"/>
<proteinExistence type="predicted"/>
<dbReference type="SUPFAM" id="SSF52540">
    <property type="entry name" value="P-loop containing nucleoside triphosphate hydrolases"/>
    <property type="match status" value="2"/>
</dbReference>
<protein>
    <recommendedName>
        <fullName evidence="1">Helicase ATP-binding domain-containing protein</fullName>
    </recommendedName>
</protein>
<comment type="caution">
    <text evidence="2">The sequence shown here is derived from an EMBL/GenBank/DDBJ whole genome shotgun (WGS) entry which is preliminary data.</text>
</comment>
<organism evidence="2 3">
    <name type="scientific">Methanocalculus chunghsingensis</name>
    <dbReference type="NCBI Taxonomy" id="156457"/>
    <lineage>
        <taxon>Archaea</taxon>
        <taxon>Methanobacteriati</taxon>
        <taxon>Methanobacteriota</taxon>
        <taxon>Stenosarchaea group</taxon>
        <taxon>Methanomicrobia</taxon>
        <taxon>Methanomicrobiales</taxon>
        <taxon>Methanocalculaceae</taxon>
        <taxon>Methanocalculus</taxon>
    </lineage>
</organism>
<dbReference type="InterPro" id="IPR011545">
    <property type="entry name" value="DEAD/DEAH_box_helicase_dom"/>
</dbReference>
<accession>A0A8J8B682</accession>
<evidence type="ECO:0000259" key="1">
    <source>
        <dbReference type="PROSITE" id="PS51192"/>
    </source>
</evidence>
<evidence type="ECO:0000313" key="2">
    <source>
        <dbReference type="EMBL" id="MBR1369819.1"/>
    </source>
</evidence>
<dbReference type="PROSITE" id="PS51192">
    <property type="entry name" value="HELICASE_ATP_BIND_1"/>
    <property type="match status" value="1"/>
</dbReference>
<dbReference type="GO" id="GO:0006139">
    <property type="term" value="P:nucleobase-containing compound metabolic process"/>
    <property type="evidence" value="ECO:0007669"/>
    <property type="project" value="InterPro"/>
</dbReference>
<dbReference type="InterPro" id="IPR006555">
    <property type="entry name" value="ATP-dep_Helicase_C"/>
</dbReference>
<dbReference type="Pfam" id="PF00270">
    <property type="entry name" value="DEAD"/>
    <property type="match status" value="1"/>
</dbReference>
<dbReference type="InterPro" id="IPR027417">
    <property type="entry name" value="P-loop_NTPase"/>
</dbReference>
<name>A0A8J8B682_9EURY</name>
<dbReference type="GO" id="GO:0003676">
    <property type="term" value="F:nucleic acid binding"/>
    <property type="evidence" value="ECO:0007669"/>
    <property type="project" value="InterPro"/>
</dbReference>
<dbReference type="EMBL" id="JWHL01000020">
    <property type="protein sequence ID" value="MBR1369819.1"/>
    <property type="molecule type" value="Genomic_DNA"/>
</dbReference>
<gene>
    <name evidence="2" type="ORF">RJ53_10160</name>
</gene>
<dbReference type="SMART" id="SM00491">
    <property type="entry name" value="HELICc2"/>
    <property type="match status" value="1"/>
</dbReference>
<dbReference type="Proteomes" id="UP000730161">
    <property type="component" value="Unassembled WGS sequence"/>
</dbReference>
<sequence length="841" mass="97864">MVDFKKLKGGKVQSLDSNPIKIFEKLDKTVGKEYLWPPQEYILTEWYQKHRENIDTIIKLPTGYGKTLIGLLSLLSSLKEGKGPALYLCPNTYLVNQTIQQAKLFGIKTVETLPTRELPREFKNSEAILVTTCNKLFNGLSKFGFADSRSEITEIGALVMDDAHKCLDIIRESFSINIDSDDEIYKKIFNLFFETLKQQEPGTVNDILCKHDDCMICVPYWHWYDQKDAVLKILSDNQNNDNIKFSWNLIKNNLDVCNCYFSGRRMEISPRLVPIDLIPSFSDCKRRIFLSATLTDDAFLIKDLGIDPNRVLSPLVYDKEHFNGERLILIPSLIDIHLERKEIISWLEKLVKNYGYFGIITIVPSFNLAKDWKKSDCVQVSSIKETIEELNLQIKQRKAKQIKILVNQYDGIDLPDDTCRILCFDSLPSYSNLSDRYIQLTRPNSPLIRQMLAQKIEQGIGRSIRGKSDYSIVIIIGTKLTDFLSVHSKRVDFSQETQQQIVIGEELAMNMRSEGNVFEVMEKLISQFLERDEDWKDYYKDKMSDIKSTSISNKNISRFLLEMESEKAFKMGKDSKAAISIQKLIDNASDEREKGWYLQLKATYQYRQSPSDSKKAQMKAFELNNKLFRPEMEVTYQKTTASSHNRAKEILDLISRYDDKTELMYFIKSITNMLHFNQSSEIFEENICKLGYILGFDSKRPEKQTGKGPDNLWRVDNNQYWIIECKNMVENKRKIAKREAGQLHEAIDWFKATFDNGKVGVPILIHPNHLLEDQAFFSVEYWVMKDEHLTKIKNNIEKFYFSLNDYSNDNLTTEIINQKFVEFDINLEKLKNLYTTRGEIK</sequence>
<dbReference type="GO" id="GO:0140097">
    <property type="term" value="F:catalytic activity, acting on DNA"/>
    <property type="evidence" value="ECO:0007669"/>
    <property type="project" value="UniProtKB-ARBA"/>
</dbReference>
<dbReference type="Pfam" id="PF13307">
    <property type="entry name" value="Helicase_C_2"/>
    <property type="match status" value="1"/>
</dbReference>
<dbReference type="OrthoDB" id="148273at2157"/>
<dbReference type="SMART" id="SM00487">
    <property type="entry name" value="DEXDc"/>
    <property type="match status" value="1"/>
</dbReference>
<keyword evidence="3" id="KW-1185">Reference proteome</keyword>
<dbReference type="RefSeq" id="WP_211531563.1">
    <property type="nucleotide sequence ID" value="NZ_JWHL01000020.1"/>
</dbReference>
<dbReference type="Gene3D" id="3.40.50.300">
    <property type="entry name" value="P-loop containing nucleotide triphosphate hydrolases"/>
    <property type="match status" value="2"/>
</dbReference>
<feature type="domain" description="Helicase ATP-binding" evidence="1">
    <location>
        <begin position="47"/>
        <end position="312"/>
    </location>
</feature>
<reference evidence="2" key="1">
    <citation type="submission" date="2014-12" db="EMBL/GenBank/DDBJ databases">
        <authorList>
            <person name="Huang H.-H."/>
            <person name="Chen S.-C."/>
            <person name="Lai M.-C."/>
        </authorList>
    </citation>
    <scope>NUCLEOTIDE SEQUENCE</scope>
    <source>
        <strain evidence="2">K1F9705b</strain>
    </source>
</reference>
<dbReference type="GO" id="GO:0004386">
    <property type="term" value="F:helicase activity"/>
    <property type="evidence" value="ECO:0007669"/>
    <property type="project" value="InterPro"/>
</dbReference>